<dbReference type="InterPro" id="IPR016035">
    <property type="entry name" value="Acyl_Trfase/lysoPLipase"/>
</dbReference>
<dbReference type="GO" id="GO:0005737">
    <property type="term" value="C:cytoplasm"/>
    <property type="evidence" value="ECO:0007669"/>
    <property type="project" value="TreeGrafter"/>
</dbReference>
<sequence>TDLPPSKCEQKAECRPSICDIPLAKHADLGLSLAGCGFISTYHFGVVKCLMRNGKTLMSRIRRVSGSSAGSLVAAMLVLAPEELDRRMAAIYEMGDRLHSLPFGALIPGFYLGEQLVEIVDKLLPQDISEANHRLFISLTHHKTRENRLVSVYQDRDYLIKCLNASCYIPMYSMGITAPVPLIDGQPYVDGGYTNNLPDYSDLRTITV</sequence>
<dbReference type="PANTHER" id="PTHR12406">
    <property type="entry name" value="CALCIUM-INDEPENDENT PHOSPHOLIPASE A2 IPLA2 -RELATED"/>
    <property type="match status" value="1"/>
</dbReference>
<evidence type="ECO:0000313" key="5">
    <source>
        <dbReference type="Proteomes" id="UP001432027"/>
    </source>
</evidence>
<proteinExistence type="predicted"/>
<dbReference type="Pfam" id="PF01734">
    <property type="entry name" value="Patatin"/>
    <property type="match status" value="1"/>
</dbReference>
<accession>A0AAV5U9Y8</accession>
<keyword evidence="2" id="KW-0378">Hydrolase</keyword>
<feature type="non-terminal residue" evidence="4">
    <location>
        <position position="208"/>
    </location>
</feature>
<evidence type="ECO:0000313" key="4">
    <source>
        <dbReference type="EMBL" id="GMT03209.1"/>
    </source>
</evidence>
<keyword evidence="1 2" id="KW-0443">Lipid metabolism</keyword>
<evidence type="ECO:0000259" key="3">
    <source>
        <dbReference type="PROSITE" id="PS51635"/>
    </source>
</evidence>
<feature type="short sequence motif" description="DGA/G" evidence="2">
    <location>
        <begin position="190"/>
        <end position="192"/>
    </location>
</feature>
<gene>
    <name evidence="4" type="ORF">PENTCL1PPCAC_25383</name>
</gene>
<dbReference type="GO" id="GO:0019433">
    <property type="term" value="P:triglyceride catabolic process"/>
    <property type="evidence" value="ECO:0007669"/>
    <property type="project" value="TreeGrafter"/>
</dbReference>
<feature type="domain" description="PNPLA" evidence="3">
    <location>
        <begin position="31"/>
        <end position="203"/>
    </location>
</feature>
<dbReference type="GO" id="GO:0005811">
    <property type="term" value="C:lipid droplet"/>
    <property type="evidence" value="ECO:0007669"/>
    <property type="project" value="TreeGrafter"/>
</dbReference>
<keyword evidence="5" id="KW-1185">Reference proteome</keyword>
<keyword evidence="2" id="KW-0442">Lipid degradation</keyword>
<name>A0AAV5U9Y8_9BILA</name>
<feature type="active site" description="Proton acceptor" evidence="2">
    <location>
        <position position="190"/>
    </location>
</feature>
<dbReference type="PANTHER" id="PTHR12406:SF38">
    <property type="entry name" value="PNPLA DOMAIN-CONTAINING PROTEIN"/>
    <property type="match status" value="1"/>
</dbReference>
<dbReference type="PROSITE" id="PS51635">
    <property type="entry name" value="PNPLA"/>
    <property type="match status" value="1"/>
</dbReference>
<feature type="active site" description="Nucleophile" evidence="2">
    <location>
        <position position="68"/>
    </location>
</feature>
<dbReference type="EMBL" id="BTSX01000006">
    <property type="protein sequence ID" value="GMT03209.1"/>
    <property type="molecule type" value="Genomic_DNA"/>
</dbReference>
<dbReference type="GO" id="GO:0016020">
    <property type="term" value="C:membrane"/>
    <property type="evidence" value="ECO:0007669"/>
    <property type="project" value="TreeGrafter"/>
</dbReference>
<feature type="non-terminal residue" evidence="4">
    <location>
        <position position="1"/>
    </location>
</feature>
<dbReference type="Proteomes" id="UP001432027">
    <property type="component" value="Unassembled WGS sequence"/>
</dbReference>
<evidence type="ECO:0000256" key="1">
    <source>
        <dbReference type="ARBA" id="ARBA00023098"/>
    </source>
</evidence>
<comment type="caution">
    <text evidence="4">The sequence shown here is derived from an EMBL/GenBank/DDBJ whole genome shotgun (WGS) entry which is preliminary data.</text>
</comment>
<protein>
    <recommendedName>
        <fullName evidence="3">PNPLA domain-containing protein</fullName>
    </recommendedName>
</protein>
<dbReference type="GO" id="GO:0004806">
    <property type="term" value="F:triacylglycerol lipase activity"/>
    <property type="evidence" value="ECO:0007669"/>
    <property type="project" value="TreeGrafter"/>
</dbReference>
<dbReference type="AlphaFoldDB" id="A0AAV5U9Y8"/>
<dbReference type="GO" id="GO:0055088">
    <property type="term" value="P:lipid homeostasis"/>
    <property type="evidence" value="ECO:0007669"/>
    <property type="project" value="TreeGrafter"/>
</dbReference>
<organism evidence="4 5">
    <name type="scientific">Pristionchus entomophagus</name>
    <dbReference type="NCBI Taxonomy" id="358040"/>
    <lineage>
        <taxon>Eukaryota</taxon>
        <taxon>Metazoa</taxon>
        <taxon>Ecdysozoa</taxon>
        <taxon>Nematoda</taxon>
        <taxon>Chromadorea</taxon>
        <taxon>Rhabditida</taxon>
        <taxon>Rhabditina</taxon>
        <taxon>Diplogasteromorpha</taxon>
        <taxon>Diplogasteroidea</taxon>
        <taxon>Neodiplogasteridae</taxon>
        <taxon>Pristionchus</taxon>
    </lineage>
</organism>
<comment type="caution">
    <text evidence="2">Lacks conserved residue(s) required for the propagation of feature annotation.</text>
</comment>
<dbReference type="InterPro" id="IPR033562">
    <property type="entry name" value="PLPL"/>
</dbReference>
<reference evidence="4" key="1">
    <citation type="submission" date="2023-10" db="EMBL/GenBank/DDBJ databases">
        <title>Genome assembly of Pristionchus species.</title>
        <authorList>
            <person name="Yoshida K."/>
            <person name="Sommer R.J."/>
        </authorList>
    </citation>
    <scope>NUCLEOTIDE SEQUENCE</scope>
    <source>
        <strain evidence="4">RS0144</strain>
    </source>
</reference>
<dbReference type="Gene3D" id="3.40.1090.10">
    <property type="entry name" value="Cytosolic phospholipase A2 catalytic domain"/>
    <property type="match status" value="2"/>
</dbReference>
<feature type="short sequence motif" description="GXSXG" evidence="2">
    <location>
        <begin position="66"/>
        <end position="70"/>
    </location>
</feature>
<dbReference type="SUPFAM" id="SSF52151">
    <property type="entry name" value="FabD/lysophospholipase-like"/>
    <property type="match status" value="1"/>
</dbReference>
<dbReference type="InterPro" id="IPR002641">
    <property type="entry name" value="PNPLA_dom"/>
</dbReference>
<evidence type="ECO:0000256" key="2">
    <source>
        <dbReference type="PROSITE-ProRule" id="PRU01161"/>
    </source>
</evidence>